<feature type="compositionally biased region" description="Basic and acidic residues" evidence="1">
    <location>
        <begin position="274"/>
        <end position="286"/>
    </location>
</feature>
<accession>A0A0F6W1E7</accession>
<sequence>MKSEDLRAALADALAGREQRLGELLARHGGLPGPTPNLALAAAFGEAIGTEGKGARRVLATFAADPAKADDARVFLAIAASYGYAARLDADARDAWNGVFELTADDRAPVRIGLIAALGAWAARAPGRVDRLVAEADGWLAHDDRDHRYASAALVLDVIAETRAIDGAEDRPALLAWIERTIEEVRDAPRAAERSPARRRIVASLPGALAHVAIAMRGEPDGIEWLRVRCTEATHPDVRAAIEQAIEKLRRGAGAQSSATIDMLRAALASSAKPPRDPSRIREGTGRGKQGKSAGGGTAKKGKSRSR</sequence>
<evidence type="ECO:0008006" key="4">
    <source>
        <dbReference type="Google" id="ProtNLM"/>
    </source>
</evidence>
<name>A0A0F6W1E7_9BACT</name>
<keyword evidence="3" id="KW-1185">Reference proteome</keyword>
<evidence type="ECO:0000313" key="2">
    <source>
        <dbReference type="EMBL" id="AKF04973.1"/>
    </source>
</evidence>
<organism evidence="2 3">
    <name type="scientific">Sandaracinus amylolyticus</name>
    <dbReference type="NCBI Taxonomy" id="927083"/>
    <lineage>
        <taxon>Bacteria</taxon>
        <taxon>Pseudomonadati</taxon>
        <taxon>Myxococcota</taxon>
        <taxon>Polyangia</taxon>
        <taxon>Polyangiales</taxon>
        <taxon>Sandaracinaceae</taxon>
        <taxon>Sandaracinus</taxon>
    </lineage>
</organism>
<dbReference type="Proteomes" id="UP000034883">
    <property type="component" value="Chromosome"/>
</dbReference>
<reference evidence="2 3" key="1">
    <citation type="submission" date="2015-03" db="EMBL/GenBank/DDBJ databases">
        <title>Genome assembly of Sandaracinus amylolyticus DSM 53668.</title>
        <authorList>
            <person name="Sharma G."/>
            <person name="Subramanian S."/>
        </authorList>
    </citation>
    <scope>NUCLEOTIDE SEQUENCE [LARGE SCALE GENOMIC DNA]</scope>
    <source>
        <strain evidence="2 3">DSM 53668</strain>
    </source>
</reference>
<dbReference type="EMBL" id="CP011125">
    <property type="protein sequence ID" value="AKF04973.1"/>
    <property type="molecule type" value="Genomic_DNA"/>
</dbReference>
<protein>
    <recommendedName>
        <fullName evidence="4">DNA alkylation repair enzyme</fullName>
    </recommendedName>
</protein>
<dbReference type="KEGG" id="samy:DB32_002122"/>
<gene>
    <name evidence="2" type="ORF">DB32_002122</name>
</gene>
<feature type="region of interest" description="Disordered" evidence="1">
    <location>
        <begin position="265"/>
        <end position="307"/>
    </location>
</feature>
<proteinExistence type="predicted"/>
<dbReference type="AlphaFoldDB" id="A0A0F6W1E7"/>
<evidence type="ECO:0000256" key="1">
    <source>
        <dbReference type="SAM" id="MobiDB-lite"/>
    </source>
</evidence>
<evidence type="ECO:0000313" key="3">
    <source>
        <dbReference type="Proteomes" id="UP000034883"/>
    </source>
</evidence>